<evidence type="ECO:0000313" key="4">
    <source>
        <dbReference type="Proteomes" id="UP001152795"/>
    </source>
</evidence>
<keyword evidence="1" id="KW-0175">Coiled coil</keyword>
<comment type="caution">
    <text evidence="3">The sequence shown here is derived from an EMBL/GenBank/DDBJ whole genome shotgun (WGS) entry which is preliminary data.</text>
</comment>
<organism evidence="3 4">
    <name type="scientific">Paramuricea clavata</name>
    <name type="common">Red gorgonian</name>
    <name type="synonym">Violescent sea-whip</name>
    <dbReference type="NCBI Taxonomy" id="317549"/>
    <lineage>
        <taxon>Eukaryota</taxon>
        <taxon>Metazoa</taxon>
        <taxon>Cnidaria</taxon>
        <taxon>Anthozoa</taxon>
        <taxon>Octocorallia</taxon>
        <taxon>Malacalcyonacea</taxon>
        <taxon>Plexauridae</taxon>
        <taxon>Paramuricea</taxon>
    </lineage>
</organism>
<accession>A0A6S7JM75</accession>
<feature type="coiled-coil region" evidence="1">
    <location>
        <begin position="199"/>
        <end position="226"/>
    </location>
</feature>
<reference evidence="3" key="1">
    <citation type="submission" date="2020-04" db="EMBL/GenBank/DDBJ databases">
        <authorList>
            <person name="Alioto T."/>
            <person name="Alioto T."/>
            <person name="Gomez Garrido J."/>
        </authorList>
    </citation>
    <scope>NUCLEOTIDE SEQUENCE</scope>
    <source>
        <strain evidence="3">A484AB</strain>
    </source>
</reference>
<sequence>MSNCFELQKNKLIWNGDLSELKSYVAETLNINGKWKSPSGGRWLFTSDALSITWYCKSKTVLFQGPRGSEVADSLKRNIDASRTVIVKNAELNIATPAASERRNESIDNQYRLSFNNSNSSMFDRSSNTTTTINRSDSDTSEGKANGQEVCSDKQNEGDYIMNCKDCSKLSVEVAEIKLDLALLFLKVNTAEAPDTCECDRLRGENQLLKEEIKLLKETLQGMELSKSPINIAFDNMNNQPTVTDNDSVVLIDIEESEVNVNTSMNNLLSAIDNDKQYNTRGPVVNDSLMKYSNPNKPVGHADEPVVHDSLTSFDHLLKEKAALNASTHRHKRNQVHSSLTNTTRFSKPNYRRNQFSKPKYQYRQTNFPSKNFRSGRYRRIPKPRTTTAVSTDTRASQVNPIFKVKPFQSKSELQLGETKSWEAYLQFVNRTLDQFGTLV</sequence>
<evidence type="ECO:0000256" key="2">
    <source>
        <dbReference type="SAM" id="MobiDB-lite"/>
    </source>
</evidence>
<gene>
    <name evidence="3" type="ORF">PACLA_8A006628</name>
</gene>
<evidence type="ECO:0000256" key="1">
    <source>
        <dbReference type="SAM" id="Coils"/>
    </source>
</evidence>
<dbReference type="Proteomes" id="UP001152795">
    <property type="component" value="Unassembled WGS sequence"/>
</dbReference>
<dbReference type="AlphaFoldDB" id="A0A6S7JM75"/>
<feature type="compositionally biased region" description="Low complexity" evidence="2">
    <location>
        <begin position="124"/>
        <end position="135"/>
    </location>
</feature>
<evidence type="ECO:0000313" key="3">
    <source>
        <dbReference type="EMBL" id="CAB4032128.1"/>
    </source>
</evidence>
<dbReference type="EMBL" id="CACRXK020018149">
    <property type="protein sequence ID" value="CAB4032128.1"/>
    <property type="molecule type" value="Genomic_DNA"/>
</dbReference>
<proteinExistence type="predicted"/>
<protein>
    <submittedName>
        <fullName evidence="3">Uncharacterized protein</fullName>
    </submittedName>
</protein>
<name>A0A6S7JM75_PARCT</name>
<keyword evidence="4" id="KW-1185">Reference proteome</keyword>
<feature type="region of interest" description="Disordered" evidence="2">
    <location>
        <begin position="118"/>
        <end position="150"/>
    </location>
</feature>